<feature type="non-terminal residue" evidence="1">
    <location>
        <position position="1"/>
    </location>
</feature>
<sequence>VQDVDKQDDRAAQRIFHPVALTAATSEESGKREVKDDCIGLFVYLFIFGKIQPCTHFVVTDYSINQENSVLRAQFLLHIWWTHIKNMSLVFPDLYSTTRSFISPASFNIFNRLCESLLLLVLAYARYYPNQPFCPWLLGTELIEHFFGLARMLLPNFTYAELLKLVKHVMLRQRILISSSFKGK</sequence>
<feature type="non-terminal residue" evidence="1">
    <location>
        <position position="184"/>
    </location>
</feature>
<reference evidence="2" key="1">
    <citation type="journal article" date="2014" name="Proc. Natl. Acad. Sci. U.S.A.">
        <title>Extensive sampling of basidiomycete genomes demonstrates inadequacy of the white-rot/brown-rot paradigm for wood decay fungi.</title>
        <authorList>
            <person name="Riley R."/>
            <person name="Salamov A.A."/>
            <person name="Brown D.W."/>
            <person name="Nagy L.G."/>
            <person name="Floudas D."/>
            <person name="Held B.W."/>
            <person name="Levasseur A."/>
            <person name="Lombard V."/>
            <person name="Morin E."/>
            <person name="Otillar R."/>
            <person name="Lindquist E.A."/>
            <person name="Sun H."/>
            <person name="LaButti K.M."/>
            <person name="Schmutz J."/>
            <person name="Jabbour D."/>
            <person name="Luo H."/>
            <person name="Baker S.E."/>
            <person name="Pisabarro A.G."/>
            <person name="Walton J.D."/>
            <person name="Blanchette R.A."/>
            <person name="Henrissat B."/>
            <person name="Martin F."/>
            <person name="Cullen D."/>
            <person name="Hibbett D.S."/>
            <person name="Grigoriev I.V."/>
        </authorList>
    </citation>
    <scope>NUCLEOTIDE SEQUENCE [LARGE SCALE GENOMIC DNA]</scope>
    <source>
        <strain evidence="2">MUCL 33604</strain>
    </source>
</reference>
<name>A0A067PT50_9AGAM</name>
<proteinExistence type="predicted"/>
<dbReference type="HOGENOM" id="CLU_108765_0_0_1"/>
<protein>
    <submittedName>
        <fullName evidence="1">Uncharacterized protein</fullName>
    </submittedName>
</protein>
<accession>A0A067PT50</accession>
<dbReference type="AlphaFoldDB" id="A0A067PT50"/>
<organism evidence="1 2">
    <name type="scientific">Jaapia argillacea MUCL 33604</name>
    <dbReference type="NCBI Taxonomy" id="933084"/>
    <lineage>
        <taxon>Eukaryota</taxon>
        <taxon>Fungi</taxon>
        <taxon>Dikarya</taxon>
        <taxon>Basidiomycota</taxon>
        <taxon>Agaricomycotina</taxon>
        <taxon>Agaricomycetes</taxon>
        <taxon>Agaricomycetidae</taxon>
        <taxon>Jaapiales</taxon>
        <taxon>Jaapiaceae</taxon>
        <taxon>Jaapia</taxon>
    </lineage>
</organism>
<dbReference type="InParanoid" id="A0A067PT50"/>
<evidence type="ECO:0000313" key="1">
    <source>
        <dbReference type="EMBL" id="KDQ54447.1"/>
    </source>
</evidence>
<dbReference type="OrthoDB" id="2436145at2759"/>
<evidence type="ECO:0000313" key="2">
    <source>
        <dbReference type="Proteomes" id="UP000027265"/>
    </source>
</evidence>
<dbReference type="STRING" id="933084.A0A067PT50"/>
<dbReference type="EMBL" id="KL197729">
    <property type="protein sequence ID" value="KDQ54447.1"/>
    <property type="molecule type" value="Genomic_DNA"/>
</dbReference>
<dbReference type="Proteomes" id="UP000027265">
    <property type="component" value="Unassembled WGS sequence"/>
</dbReference>
<keyword evidence="2" id="KW-1185">Reference proteome</keyword>
<gene>
    <name evidence="1" type="ORF">JAAARDRAFT_114803</name>
</gene>